<protein>
    <submittedName>
        <fullName evidence="2">GAF domain-containing protein</fullName>
    </submittedName>
</protein>
<reference evidence="2 3" key="1">
    <citation type="submission" date="2018-02" db="EMBL/GenBank/DDBJ databases">
        <title>Genome sequencing of Solimonas sp. HR-BB.</title>
        <authorList>
            <person name="Lee Y."/>
            <person name="Jeon C.O."/>
        </authorList>
    </citation>
    <scope>NUCLEOTIDE SEQUENCE [LARGE SCALE GENOMIC DNA]</scope>
    <source>
        <strain evidence="2 3">HR-BB</strain>
    </source>
</reference>
<dbReference type="Gene3D" id="2.30.110.10">
    <property type="entry name" value="Electron Transport, Fmn-binding Protein, Chain A"/>
    <property type="match status" value="1"/>
</dbReference>
<dbReference type="OrthoDB" id="1494384at2"/>
<dbReference type="InterPro" id="IPR011576">
    <property type="entry name" value="Pyridox_Oxase_N"/>
</dbReference>
<dbReference type="SUPFAM" id="SSF55781">
    <property type="entry name" value="GAF domain-like"/>
    <property type="match status" value="1"/>
</dbReference>
<evidence type="ECO:0000313" key="2">
    <source>
        <dbReference type="EMBL" id="PPE71957.1"/>
    </source>
</evidence>
<dbReference type="Gene3D" id="3.30.450.40">
    <property type="match status" value="1"/>
</dbReference>
<comment type="caution">
    <text evidence="2">The sequence shown here is derived from an EMBL/GenBank/DDBJ whole genome shotgun (WGS) entry which is preliminary data.</text>
</comment>
<dbReference type="PANTHER" id="PTHR40660:SF1">
    <property type="entry name" value="5'-PHOSPHATE OXIDASE PUTATIVE DOMAIN-CONTAINING PROTEIN-RELATED"/>
    <property type="match status" value="1"/>
</dbReference>
<dbReference type="InterPro" id="IPR012349">
    <property type="entry name" value="Split_barrel_FMN-bd"/>
</dbReference>
<dbReference type="Pfam" id="PF13185">
    <property type="entry name" value="GAF_2"/>
    <property type="match status" value="1"/>
</dbReference>
<keyword evidence="3" id="KW-1185">Reference proteome</keyword>
<evidence type="ECO:0000259" key="1">
    <source>
        <dbReference type="SMART" id="SM00065"/>
    </source>
</evidence>
<dbReference type="PANTHER" id="PTHR40660">
    <property type="entry name" value="5'-PHOSPHATE OXIDASE PUTATIVE DOMAIN-CONTAINING PROTEIN-RELATED"/>
    <property type="match status" value="1"/>
</dbReference>
<dbReference type="Proteomes" id="UP000238220">
    <property type="component" value="Unassembled WGS sequence"/>
</dbReference>
<dbReference type="Pfam" id="PF01243">
    <property type="entry name" value="PNPOx_N"/>
    <property type="match status" value="1"/>
</dbReference>
<gene>
    <name evidence="2" type="ORF">C3942_20670</name>
</gene>
<dbReference type="InterPro" id="IPR003018">
    <property type="entry name" value="GAF"/>
</dbReference>
<feature type="domain" description="GAF" evidence="1">
    <location>
        <begin position="159"/>
        <end position="313"/>
    </location>
</feature>
<dbReference type="InterPro" id="IPR029016">
    <property type="entry name" value="GAF-like_dom_sf"/>
</dbReference>
<dbReference type="AlphaFoldDB" id="A0A2S5TAS5"/>
<dbReference type="RefSeq" id="WP_104232268.1">
    <property type="nucleotide sequence ID" value="NZ_PSNW01000017.1"/>
</dbReference>
<dbReference type="SUPFAM" id="SSF50475">
    <property type="entry name" value="FMN-binding split barrel"/>
    <property type="match status" value="1"/>
</dbReference>
<proteinExistence type="predicted"/>
<dbReference type="SMART" id="SM00065">
    <property type="entry name" value="GAF"/>
    <property type="match status" value="1"/>
</dbReference>
<sequence length="437" mass="47732">MLSVDHIRDCLEGGVPSLIATCDAEGMPNLTYVSQVHYVDPEHVALSFQFFNKTRENILRDPRATVRVANAETAVEYRLDVEYLRTEPEGPLFERMKAKLAGVASHTGMAGVFKLLGADVYRVRNIEQLPGPVLALERPHPPLLPPLRRMGERIAACGGLDELLDRTLAGLEELFGIRHSMLLMLDEGGRRLYTVASRGYGASGVGSEIALGHGVIGVSAEQRTPIRLSYASMDYIYGAAASGTAAEIPWPGLREPQSQLAVPIASGGRLQGVLYVESLEEMAFCYEHEDALAALAVTLGFAMQALAQDGDAEPDGPAAAADAAPADKAALQVRYYPEDDSVFLGEDYLIKGVAGAIFWKLLRDYQRDGRTEFSNRELRLDPSIPLPDIADNLEARLLLLHRRLQERSSLLGLEKTGRGRFRLCVRQPLKLVEVAGA</sequence>
<evidence type="ECO:0000313" key="3">
    <source>
        <dbReference type="Proteomes" id="UP000238220"/>
    </source>
</evidence>
<name>A0A2S5TAS5_9GAMM</name>
<organism evidence="2 3">
    <name type="scientific">Solimonas fluminis</name>
    <dbReference type="NCBI Taxonomy" id="2086571"/>
    <lineage>
        <taxon>Bacteria</taxon>
        <taxon>Pseudomonadati</taxon>
        <taxon>Pseudomonadota</taxon>
        <taxon>Gammaproteobacteria</taxon>
        <taxon>Nevskiales</taxon>
        <taxon>Nevskiaceae</taxon>
        <taxon>Solimonas</taxon>
    </lineage>
</organism>
<accession>A0A2S5TAS5</accession>
<dbReference type="EMBL" id="PSNW01000017">
    <property type="protein sequence ID" value="PPE71957.1"/>
    <property type="molecule type" value="Genomic_DNA"/>
</dbReference>